<dbReference type="SUPFAM" id="SSF52087">
    <property type="entry name" value="CRAL/TRIO domain"/>
    <property type="match status" value="1"/>
</dbReference>
<dbReference type="PANTHER" id="PTHR47556">
    <property type="entry name" value="SEC14P-LIKE PHOSPHATIDYLINOSITOL TRANSFER FAMILY PROTEIN"/>
    <property type="match status" value="1"/>
</dbReference>
<gene>
    <name evidence="3" type="ORF">LAMO00422_LOCUS7995</name>
</gene>
<keyword evidence="1" id="KW-0732">Signal</keyword>
<evidence type="ECO:0000313" key="3">
    <source>
        <dbReference type="EMBL" id="CAD8445090.1"/>
    </source>
</evidence>
<name>A0A7S0D6B7_9EUKA</name>
<protein>
    <recommendedName>
        <fullName evidence="2">CRAL-TRIO domain-containing protein</fullName>
    </recommendedName>
</protein>
<evidence type="ECO:0000256" key="1">
    <source>
        <dbReference type="SAM" id="SignalP"/>
    </source>
</evidence>
<reference evidence="3" key="1">
    <citation type="submission" date="2021-01" db="EMBL/GenBank/DDBJ databases">
        <authorList>
            <person name="Corre E."/>
            <person name="Pelletier E."/>
            <person name="Niang G."/>
            <person name="Scheremetjew M."/>
            <person name="Finn R."/>
            <person name="Kale V."/>
            <person name="Holt S."/>
            <person name="Cochrane G."/>
            <person name="Meng A."/>
            <person name="Brown T."/>
            <person name="Cohen L."/>
        </authorList>
    </citation>
    <scope>NUCLEOTIDE SEQUENCE</scope>
    <source>
        <strain evidence="3">CCMP2058</strain>
    </source>
</reference>
<dbReference type="InterPro" id="IPR036865">
    <property type="entry name" value="CRAL-TRIO_dom_sf"/>
</dbReference>
<feature type="signal peptide" evidence="1">
    <location>
        <begin position="1"/>
        <end position="15"/>
    </location>
</feature>
<dbReference type="CDD" id="cd00170">
    <property type="entry name" value="SEC14"/>
    <property type="match status" value="1"/>
</dbReference>
<dbReference type="Gene3D" id="3.40.525.10">
    <property type="entry name" value="CRAL-TRIO lipid binding domain"/>
    <property type="match status" value="1"/>
</dbReference>
<feature type="domain" description="CRAL-TRIO" evidence="2">
    <location>
        <begin position="113"/>
        <end position="260"/>
    </location>
</feature>
<evidence type="ECO:0000259" key="2">
    <source>
        <dbReference type="PROSITE" id="PS50191"/>
    </source>
</evidence>
<proteinExistence type="predicted"/>
<dbReference type="PROSITE" id="PS50191">
    <property type="entry name" value="CRAL_TRIO"/>
    <property type="match status" value="1"/>
</dbReference>
<organism evidence="3">
    <name type="scientific">Amorphochlora amoebiformis</name>
    <dbReference type="NCBI Taxonomy" id="1561963"/>
    <lineage>
        <taxon>Eukaryota</taxon>
        <taxon>Sar</taxon>
        <taxon>Rhizaria</taxon>
        <taxon>Cercozoa</taxon>
        <taxon>Chlorarachniophyceae</taxon>
        <taxon>Amorphochlora</taxon>
    </lineage>
</organism>
<dbReference type="AlphaFoldDB" id="A0A7S0D6B7"/>
<dbReference type="InterPro" id="IPR001251">
    <property type="entry name" value="CRAL-TRIO_dom"/>
</dbReference>
<feature type="chain" id="PRO_5030817822" description="CRAL-TRIO domain-containing protein" evidence="1">
    <location>
        <begin position="16"/>
        <end position="260"/>
    </location>
</feature>
<dbReference type="SMART" id="SM00516">
    <property type="entry name" value="SEC14"/>
    <property type="match status" value="1"/>
</dbReference>
<dbReference type="Pfam" id="PF00650">
    <property type="entry name" value="CRAL_TRIO"/>
    <property type="match status" value="1"/>
</dbReference>
<accession>A0A7S0D6B7</accession>
<dbReference type="PANTHER" id="PTHR47556:SF1">
    <property type="entry name" value="SEC14P-LIKE PHOSPHATIDYLINOSITOL TRANSFER FAMILY PROTEIN"/>
    <property type="match status" value="1"/>
</dbReference>
<sequence length="260" mass="29235">MLLALFSLLAEVGIASGPRSFERVTRHVVPPTLRSSPRARSGVQCHNHHVGVSTVLESAGEGCGKVFRTDDHAIADLFLRDRRGDIQQASEKLREAVEWRKTFGDIPIPEHLYREEESETGKCALHHKLDRDGRAVIIVRVDRHVINDFPLESSKALCVATIEKALEQLDQRGEISVIFNLNGFGLRNADFAFAKFLVKTLYKYYPQRLGAAYMVDAPLLFQGPWKIVKPWLRRYASLVTFLPSNKVSGLFDDPVDAPTL</sequence>
<dbReference type="SUPFAM" id="SSF46938">
    <property type="entry name" value="CRAL/TRIO N-terminal domain"/>
    <property type="match status" value="1"/>
</dbReference>
<dbReference type="EMBL" id="HBEM01011452">
    <property type="protein sequence ID" value="CAD8445090.1"/>
    <property type="molecule type" value="Transcribed_RNA"/>
</dbReference>
<dbReference type="InterPro" id="IPR036273">
    <property type="entry name" value="CRAL/TRIO_N_dom_sf"/>
</dbReference>